<dbReference type="EMBL" id="JBHULR010000003">
    <property type="protein sequence ID" value="MFD2546797.1"/>
    <property type="molecule type" value="Genomic_DNA"/>
</dbReference>
<feature type="transmembrane region" description="Helical" evidence="8">
    <location>
        <begin position="33"/>
        <end position="54"/>
    </location>
</feature>
<protein>
    <submittedName>
        <fullName evidence="9">AI-2E family transporter</fullName>
    </submittedName>
</protein>
<evidence type="ECO:0000313" key="9">
    <source>
        <dbReference type="EMBL" id="MFD2546797.1"/>
    </source>
</evidence>
<keyword evidence="3" id="KW-0813">Transport</keyword>
<comment type="caution">
    <text evidence="9">The sequence shown here is derived from an EMBL/GenBank/DDBJ whole genome shotgun (WGS) entry which is preliminary data.</text>
</comment>
<name>A0ABW5KCY1_9SPHI</name>
<evidence type="ECO:0000256" key="3">
    <source>
        <dbReference type="ARBA" id="ARBA00022448"/>
    </source>
</evidence>
<feature type="transmembrane region" description="Helical" evidence="8">
    <location>
        <begin position="300"/>
        <end position="333"/>
    </location>
</feature>
<feature type="transmembrane region" description="Helical" evidence="8">
    <location>
        <begin position="66"/>
        <end position="88"/>
    </location>
</feature>
<evidence type="ECO:0000256" key="8">
    <source>
        <dbReference type="SAM" id="Phobius"/>
    </source>
</evidence>
<keyword evidence="5 8" id="KW-0812">Transmembrane</keyword>
<dbReference type="RefSeq" id="WP_380900940.1">
    <property type="nucleotide sequence ID" value="NZ_JBHUEG010000007.1"/>
</dbReference>
<evidence type="ECO:0000256" key="5">
    <source>
        <dbReference type="ARBA" id="ARBA00022692"/>
    </source>
</evidence>
<accession>A0ABW5KCY1</accession>
<comment type="similarity">
    <text evidence="2">Belongs to the autoinducer-2 exporter (AI-2E) (TC 2.A.86) family.</text>
</comment>
<dbReference type="PANTHER" id="PTHR21716:SF53">
    <property type="entry name" value="PERMEASE PERM-RELATED"/>
    <property type="match status" value="1"/>
</dbReference>
<evidence type="ECO:0000256" key="1">
    <source>
        <dbReference type="ARBA" id="ARBA00004651"/>
    </source>
</evidence>
<dbReference type="Proteomes" id="UP001597545">
    <property type="component" value="Unassembled WGS sequence"/>
</dbReference>
<dbReference type="Pfam" id="PF01594">
    <property type="entry name" value="AI-2E_transport"/>
    <property type="match status" value="1"/>
</dbReference>
<reference evidence="10" key="1">
    <citation type="journal article" date="2019" name="Int. J. Syst. Evol. Microbiol.">
        <title>The Global Catalogue of Microorganisms (GCM) 10K type strain sequencing project: providing services to taxonomists for standard genome sequencing and annotation.</title>
        <authorList>
            <consortium name="The Broad Institute Genomics Platform"/>
            <consortium name="The Broad Institute Genome Sequencing Center for Infectious Disease"/>
            <person name="Wu L."/>
            <person name="Ma J."/>
        </authorList>
    </citation>
    <scope>NUCLEOTIDE SEQUENCE [LARGE SCALE GENOMIC DNA]</scope>
    <source>
        <strain evidence="10">KCTC 42662</strain>
    </source>
</reference>
<feature type="transmembrane region" description="Helical" evidence="8">
    <location>
        <begin position="7"/>
        <end position="27"/>
    </location>
</feature>
<dbReference type="PANTHER" id="PTHR21716">
    <property type="entry name" value="TRANSMEMBRANE PROTEIN"/>
    <property type="match status" value="1"/>
</dbReference>
<dbReference type="InterPro" id="IPR002549">
    <property type="entry name" value="AI-2E-like"/>
</dbReference>
<comment type="subcellular location">
    <subcellularLocation>
        <location evidence="1">Cell membrane</location>
        <topology evidence="1">Multi-pass membrane protein</topology>
    </subcellularLocation>
</comment>
<evidence type="ECO:0000313" key="10">
    <source>
        <dbReference type="Proteomes" id="UP001597545"/>
    </source>
</evidence>
<feature type="transmembrane region" description="Helical" evidence="8">
    <location>
        <begin position="232"/>
        <end position="262"/>
    </location>
</feature>
<feature type="transmembrane region" description="Helical" evidence="8">
    <location>
        <begin position="269"/>
        <end position="288"/>
    </location>
</feature>
<sequence>MSRFLSLPFYIKLTCTLISIIALGYIAHIGQTIIVPFILGSLFALLLVPICNWLERKLRLHRTLAAILALLFFFGLIGGILTMLGSQLSMLKDDWPSFEKQIIDGFHILQTWVHQTFGVAQNEQIAYLTNTVSKSISQGTAIVGVALISLSSLLILFVFTFLYAFFMLIYRGHVVRFLLLLNRTEHHEIVLDIVQQIQYVVKKYLIGLIVQMMIVAGLTFIVLSIIGVKYSLMLSLITGVFNGLPYVGIFISIVIIALITFATSSITHVLFVVLGLVIVHVIDSNFVVPKIVGSKVKVNSLFAMVAIIAGEMLWGISGMFLAIPILAICKILFDRVRDLKAWGFLLGEEEKTNDHFKALLNELNVFKRMERTER</sequence>
<keyword evidence="4" id="KW-1003">Cell membrane</keyword>
<feature type="transmembrane region" description="Helical" evidence="8">
    <location>
        <begin position="141"/>
        <end position="170"/>
    </location>
</feature>
<keyword evidence="6 8" id="KW-1133">Transmembrane helix</keyword>
<keyword evidence="10" id="KW-1185">Reference proteome</keyword>
<evidence type="ECO:0000256" key="7">
    <source>
        <dbReference type="ARBA" id="ARBA00023136"/>
    </source>
</evidence>
<evidence type="ECO:0000256" key="6">
    <source>
        <dbReference type="ARBA" id="ARBA00022989"/>
    </source>
</evidence>
<evidence type="ECO:0000256" key="2">
    <source>
        <dbReference type="ARBA" id="ARBA00009773"/>
    </source>
</evidence>
<evidence type="ECO:0000256" key="4">
    <source>
        <dbReference type="ARBA" id="ARBA00022475"/>
    </source>
</evidence>
<organism evidence="9 10">
    <name type="scientific">Sphingobacterium suaedae</name>
    <dbReference type="NCBI Taxonomy" id="1686402"/>
    <lineage>
        <taxon>Bacteria</taxon>
        <taxon>Pseudomonadati</taxon>
        <taxon>Bacteroidota</taxon>
        <taxon>Sphingobacteriia</taxon>
        <taxon>Sphingobacteriales</taxon>
        <taxon>Sphingobacteriaceae</taxon>
        <taxon>Sphingobacterium</taxon>
    </lineage>
</organism>
<gene>
    <name evidence="9" type="ORF">ACFSR5_03950</name>
</gene>
<proteinExistence type="inferred from homology"/>
<keyword evidence="7 8" id="KW-0472">Membrane</keyword>
<feature type="transmembrane region" description="Helical" evidence="8">
    <location>
        <begin position="204"/>
        <end position="226"/>
    </location>
</feature>